<dbReference type="Proteomes" id="UP000260351">
    <property type="component" value="Unassembled WGS sequence"/>
</dbReference>
<dbReference type="Pfam" id="PF04375">
    <property type="entry name" value="HemX"/>
    <property type="match status" value="1"/>
</dbReference>
<comment type="caution">
    <text evidence="4">The sequence shown here is derived from an EMBL/GenBank/DDBJ whole genome shotgun (WGS) entry which is preliminary data.</text>
</comment>
<feature type="transmembrane region" description="Helical" evidence="3">
    <location>
        <begin position="53"/>
        <end position="74"/>
    </location>
</feature>
<dbReference type="OrthoDB" id="5169615at2"/>
<dbReference type="RefSeq" id="WP_116651477.1">
    <property type="nucleotide sequence ID" value="NZ_QUZK01000046.1"/>
</dbReference>
<feature type="compositionally biased region" description="Low complexity" evidence="2">
    <location>
        <begin position="286"/>
        <end position="299"/>
    </location>
</feature>
<dbReference type="InterPro" id="IPR007470">
    <property type="entry name" value="HemX"/>
</dbReference>
<feature type="coiled-coil region" evidence="1">
    <location>
        <begin position="103"/>
        <end position="158"/>
    </location>
</feature>
<keyword evidence="3" id="KW-1133">Transmembrane helix</keyword>
<dbReference type="AlphaFoldDB" id="A0A3E1K606"/>
<name>A0A3E1K606_9GAMM</name>
<gene>
    <name evidence="4" type="ORF">DZC52_12450</name>
</gene>
<protein>
    <recommendedName>
        <fullName evidence="6">Uroporphyrin-3 C-methyltransferase</fullName>
    </recommendedName>
</protein>
<proteinExistence type="predicted"/>
<dbReference type="EMBL" id="QUZK01000046">
    <property type="protein sequence ID" value="RFF29451.1"/>
    <property type="molecule type" value="Genomic_DNA"/>
</dbReference>
<keyword evidence="3" id="KW-0472">Membrane</keyword>
<evidence type="ECO:0000256" key="1">
    <source>
        <dbReference type="SAM" id="Coils"/>
    </source>
</evidence>
<dbReference type="PANTHER" id="PTHR38043">
    <property type="entry name" value="PROTEIN HEMX"/>
    <property type="match status" value="1"/>
</dbReference>
<feature type="region of interest" description="Disordered" evidence="2">
    <location>
        <begin position="1"/>
        <end position="47"/>
    </location>
</feature>
<feature type="region of interest" description="Disordered" evidence="2">
    <location>
        <begin position="277"/>
        <end position="299"/>
    </location>
</feature>
<organism evidence="4 5">
    <name type="scientific">Wenzhouxiangella sediminis</name>
    <dbReference type="NCBI Taxonomy" id="1792836"/>
    <lineage>
        <taxon>Bacteria</taxon>
        <taxon>Pseudomonadati</taxon>
        <taxon>Pseudomonadota</taxon>
        <taxon>Gammaproteobacteria</taxon>
        <taxon>Chromatiales</taxon>
        <taxon>Wenzhouxiangellaceae</taxon>
        <taxon>Wenzhouxiangella</taxon>
    </lineage>
</organism>
<dbReference type="PANTHER" id="PTHR38043:SF1">
    <property type="entry name" value="PROTEIN HEMX"/>
    <property type="match status" value="1"/>
</dbReference>
<keyword evidence="5" id="KW-1185">Reference proteome</keyword>
<evidence type="ECO:0000256" key="3">
    <source>
        <dbReference type="SAM" id="Phobius"/>
    </source>
</evidence>
<accession>A0A3E1K606</accession>
<feature type="compositionally biased region" description="Acidic residues" evidence="2">
    <location>
        <begin position="15"/>
        <end position="29"/>
    </location>
</feature>
<reference evidence="4 5" key="1">
    <citation type="submission" date="2018-08" db="EMBL/GenBank/DDBJ databases">
        <title>Wenzhouxiangella salilacus sp. nov., a novel bacterium isolated from a saline lake in Xinjiang Province, China.</title>
        <authorList>
            <person name="Han S."/>
        </authorList>
    </citation>
    <scope>NUCLEOTIDE SEQUENCE [LARGE SCALE GENOMIC DNA]</scope>
    <source>
        <strain evidence="4 5">XDB06</strain>
    </source>
</reference>
<evidence type="ECO:0000313" key="4">
    <source>
        <dbReference type="EMBL" id="RFF29451.1"/>
    </source>
</evidence>
<sequence length="411" mass="44298">MSEHKEEQENQEPGPEPEEAPAQESESEAEPARATSEPATVDRSEPPARGGNALAWLALLLALAAGGLAGWQWWSARQSDDATALGVRVEEQASAVESQSRSLGDLGQRVESLESSLEELAKRLDERDFDPAALRESLQDQSDAIADLRQQLEGATGRFERTVSELRSSIEEAGADRADRIDESLADARFRLALVEVAGLLRIGQSRAELAADSAGAVVAYRQARSRLERLEDGRVERLRQLVARELESLRAVETTDWAGLTGRLSALEQQSAAWPLAGRDTQSVESADSSGSGDEADGGWWSDIRRGLGGLVRISSREAAPLTPAAVESVRERLRLHLAAAQSAAARRNTEEMKFQLVAAAQLLEDHFDNSAEPVKRALESIESAASVEAPSLPDLGDALAEAENRLDAS</sequence>
<keyword evidence="1" id="KW-0175">Coiled coil</keyword>
<evidence type="ECO:0000313" key="5">
    <source>
        <dbReference type="Proteomes" id="UP000260351"/>
    </source>
</evidence>
<keyword evidence="3" id="KW-0812">Transmembrane</keyword>
<evidence type="ECO:0008006" key="6">
    <source>
        <dbReference type="Google" id="ProtNLM"/>
    </source>
</evidence>
<evidence type="ECO:0000256" key="2">
    <source>
        <dbReference type="SAM" id="MobiDB-lite"/>
    </source>
</evidence>